<accession>A0A087TJS6</accession>
<sequence length="77" mass="9377">MASCVYVNNIRNRSFIYFTTIQKHYYIHYVQILANFKVIKLTTLNFHLFLLKVSFSHLHKKCYLLFSLMLIKTRHYS</sequence>
<evidence type="ECO:0000313" key="2">
    <source>
        <dbReference type="Proteomes" id="UP000054359"/>
    </source>
</evidence>
<name>A0A087TJS6_STEMI</name>
<dbReference type="Proteomes" id="UP000054359">
    <property type="component" value="Unassembled WGS sequence"/>
</dbReference>
<keyword evidence="2" id="KW-1185">Reference proteome</keyword>
<evidence type="ECO:0000313" key="1">
    <source>
        <dbReference type="EMBL" id="KFM65365.1"/>
    </source>
</evidence>
<dbReference type="AlphaFoldDB" id="A0A087TJS6"/>
<dbReference type="EMBL" id="KK115530">
    <property type="protein sequence ID" value="KFM65365.1"/>
    <property type="molecule type" value="Genomic_DNA"/>
</dbReference>
<organism evidence="1 2">
    <name type="scientific">Stegodyphus mimosarum</name>
    <name type="common">African social velvet spider</name>
    <dbReference type="NCBI Taxonomy" id="407821"/>
    <lineage>
        <taxon>Eukaryota</taxon>
        <taxon>Metazoa</taxon>
        <taxon>Ecdysozoa</taxon>
        <taxon>Arthropoda</taxon>
        <taxon>Chelicerata</taxon>
        <taxon>Arachnida</taxon>
        <taxon>Araneae</taxon>
        <taxon>Araneomorphae</taxon>
        <taxon>Entelegynae</taxon>
        <taxon>Eresoidea</taxon>
        <taxon>Eresidae</taxon>
        <taxon>Stegodyphus</taxon>
    </lineage>
</organism>
<feature type="non-terminal residue" evidence="1">
    <location>
        <position position="77"/>
    </location>
</feature>
<reference evidence="1 2" key="1">
    <citation type="submission" date="2013-11" db="EMBL/GenBank/DDBJ databases">
        <title>Genome sequencing of Stegodyphus mimosarum.</title>
        <authorList>
            <person name="Bechsgaard J."/>
        </authorList>
    </citation>
    <scope>NUCLEOTIDE SEQUENCE [LARGE SCALE GENOMIC DNA]</scope>
</reference>
<proteinExistence type="predicted"/>
<protein>
    <submittedName>
        <fullName evidence="1">Uncharacterized protein</fullName>
    </submittedName>
</protein>
<gene>
    <name evidence="1" type="ORF">X975_17562</name>
</gene>